<dbReference type="GeneID" id="69972906"/>
<dbReference type="InterPro" id="IPR016163">
    <property type="entry name" value="Ald_DH_C"/>
</dbReference>
<comment type="pathway">
    <text evidence="1">Amino-acid degradation; L-proline degradation into L-glutamate; L-glutamate from L-proline: step 2/2.</text>
</comment>
<dbReference type="InterPro" id="IPR016160">
    <property type="entry name" value="Ald_DH_CS_CYS"/>
</dbReference>
<keyword evidence="5" id="KW-0520">NAD</keyword>
<keyword evidence="6" id="KW-0642">Proline metabolism</keyword>
<evidence type="ECO:0000259" key="9">
    <source>
        <dbReference type="Pfam" id="PF00171"/>
    </source>
</evidence>
<dbReference type="PROSITE" id="PS00070">
    <property type="entry name" value="ALDEHYDE_DEHYDR_CYS"/>
    <property type="match status" value="1"/>
</dbReference>
<dbReference type="PANTHER" id="PTHR42862:SF1">
    <property type="entry name" value="DELTA-1-PYRROLINE-5-CARBOXYLATE DEHYDROGENASE 2, ISOFORM A-RELATED"/>
    <property type="match status" value="1"/>
</dbReference>
<evidence type="ECO:0000313" key="10">
    <source>
        <dbReference type="EMBL" id="ALL69330.1"/>
    </source>
</evidence>
<dbReference type="InterPro" id="IPR016162">
    <property type="entry name" value="Ald_DH_N"/>
</dbReference>
<dbReference type="FunFam" id="3.40.309.10:FF:000005">
    <property type="entry name" value="1-pyrroline-5-carboxylate dehydrogenase 1"/>
    <property type="match status" value="1"/>
</dbReference>
<evidence type="ECO:0000256" key="5">
    <source>
        <dbReference type="ARBA" id="ARBA00023027"/>
    </source>
</evidence>
<evidence type="ECO:0000256" key="6">
    <source>
        <dbReference type="ARBA" id="ARBA00023062"/>
    </source>
</evidence>
<dbReference type="EMBL" id="CP012747">
    <property type="protein sequence ID" value="ALL69330.1"/>
    <property type="molecule type" value="Genomic_DNA"/>
</dbReference>
<dbReference type="GO" id="GO:0003842">
    <property type="term" value="F:L-glutamate gamma-semialdehyde dehydrogenase activity"/>
    <property type="evidence" value="ECO:0007669"/>
    <property type="project" value="UniProtKB-EC"/>
</dbReference>
<accession>A0A0P0RKN5</accession>
<evidence type="ECO:0000256" key="3">
    <source>
        <dbReference type="ARBA" id="ARBA00012884"/>
    </source>
</evidence>
<organism evidence="10 11">
    <name type="scientific">Paraburkholderia caribensis MBA4</name>
    <dbReference type="NCBI Taxonomy" id="1323664"/>
    <lineage>
        <taxon>Bacteria</taxon>
        <taxon>Pseudomonadati</taxon>
        <taxon>Pseudomonadota</taxon>
        <taxon>Betaproteobacteria</taxon>
        <taxon>Burkholderiales</taxon>
        <taxon>Burkholderiaceae</taxon>
        <taxon>Paraburkholderia</taxon>
    </lineage>
</organism>
<evidence type="ECO:0000313" key="11">
    <source>
        <dbReference type="Proteomes" id="UP000019146"/>
    </source>
</evidence>
<feature type="domain" description="Aldehyde dehydrogenase" evidence="9">
    <location>
        <begin position="54"/>
        <end position="511"/>
    </location>
</feature>
<dbReference type="InterPro" id="IPR050485">
    <property type="entry name" value="Proline_metab_enzyme"/>
</dbReference>
<name>A0A0P0RKN5_9BURK</name>
<comment type="catalytic activity">
    <reaction evidence="8">
        <text>L-glutamate 5-semialdehyde + NAD(+) + H2O = L-glutamate + NADH + 2 H(+)</text>
        <dbReference type="Rhea" id="RHEA:30235"/>
        <dbReference type="ChEBI" id="CHEBI:15377"/>
        <dbReference type="ChEBI" id="CHEBI:15378"/>
        <dbReference type="ChEBI" id="CHEBI:29985"/>
        <dbReference type="ChEBI" id="CHEBI:57540"/>
        <dbReference type="ChEBI" id="CHEBI:57945"/>
        <dbReference type="ChEBI" id="CHEBI:58066"/>
        <dbReference type="EC" id="1.2.1.88"/>
    </reaction>
</comment>
<dbReference type="EC" id="1.2.1.88" evidence="3"/>
<reference evidence="10 11" key="1">
    <citation type="journal article" date="2014" name="Genome Announc.">
        <title>Draft Genome Sequence of the Haloacid-Degrading Burkholderia caribensis Strain MBA4.</title>
        <authorList>
            <person name="Pan Y."/>
            <person name="Kong K.F."/>
            <person name="Tsang J.S."/>
        </authorList>
    </citation>
    <scope>NUCLEOTIDE SEQUENCE [LARGE SCALE GENOMIC DNA]</scope>
    <source>
        <strain evidence="10 11">MBA4</strain>
    </source>
</reference>
<evidence type="ECO:0000256" key="7">
    <source>
        <dbReference type="ARBA" id="ARBA00032259"/>
    </source>
</evidence>
<dbReference type="FunFam" id="3.40.605.10:FF:000006">
    <property type="entry name" value="1-pyrroline-5-carboxylate dehydrogenase"/>
    <property type="match status" value="1"/>
</dbReference>
<dbReference type="AlphaFoldDB" id="A0A0P0RKN5"/>
<dbReference type="InterPro" id="IPR015590">
    <property type="entry name" value="Aldehyde_DH_dom"/>
</dbReference>
<dbReference type="RefSeq" id="WP_036001326.1">
    <property type="nucleotide sequence ID" value="NZ_CP012747.1"/>
</dbReference>
<dbReference type="UniPathway" id="UPA00261">
    <property type="reaction ID" value="UER00374"/>
</dbReference>
<dbReference type="Pfam" id="PF00171">
    <property type="entry name" value="Aldedh"/>
    <property type="match status" value="1"/>
</dbReference>
<dbReference type="GO" id="GO:0009898">
    <property type="term" value="C:cytoplasmic side of plasma membrane"/>
    <property type="evidence" value="ECO:0007669"/>
    <property type="project" value="TreeGrafter"/>
</dbReference>
<sequence length="537" mass="57649">MNSSPHFPFPANEPEVHFGAGSQAAEQLTAALNARDVVDIPTVIGGKRYFSNDVVEVRAPHDQSRLLARIHRPTGAQIGEAIANAKSVSRDWAALSHASRATILHRAADIIASRQRMRINAATVLGQSKTIDQAEPDSACELIDFLRFNAYNAQRVYAEQPLSVPTAVNRTDWRPLEGFVYAVSPFNFTAIGGNLTTAPAIMGNTVLWKPSEKSALANWIFYEALEEAGLPAGVINFVPGDAELTTRVVLDSPDLAGIHFTGSSAVFQSLWKGVASKVDAFRTIPRLVGETGGKDFVLAHPSAHPAELAIALIRGAFEYQGQKCSAASRAYIPQSLWPVVREQLVERLAQLKVGDPADIGKTFMGAVISQASHAKLTAVLNAAKDDSKVTVVAGGKTWSEPGFFVAPTVLEVSDPKHALMTQELFGPVLSVFVYADNAWSDTLALIDATSPYALTGSIFCTDRFALHEAEAALVNAAGNLYLNDKPTGAMIGQQPFGGGRASGTNDKAGSYLNLLRWASPRVVKETYLPPREWSFGA</sequence>
<proteinExistence type="inferred from homology"/>
<evidence type="ECO:0000256" key="4">
    <source>
        <dbReference type="ARBA" id="ARBA00023002"/>
    </source>
</evidence>
<comment type="similarity">
    <text evidence="2">Belongs to the aldehyde dehydrogenase family.</text>
</comment>
<dbReference type="GO" id="GO:0004657">
    <property type="term" value="F:proline dehydrogenase activity"/>
    <property type="evidence" value="ECO:0007669"/>
    <property type="project" value="UniProtKB-ARBA"/>
</dbReference>
<dbReference type="GO" id="GO:0010133">
    <property type="term" value="P:L-proline catabolic process to L-glutamate"/>
    <property type="evidence" value="ECO:0007669"/>
    <property type="project" value="UniProtKB-UniPathway"/>
</dbReference>
<evidence type="ECO:0000256" key="2">
    <source>
        <dbReference type="ARBA" id="ARBA00009986"/>
    </source>
</evidence>
<dbReference type="Gene3D" id="3.40.309.10">
    <property type="entry name" value="Aldehyde Dehydrogenase, Chain A, domain 2"/>
    <property type="match status" value="1"/>
</dbReference>
<evidence type="ECO:0000256" key="1">
    <source>
        <dbReference type="ARBA" id="ARBA00004786"/>
    </source>
</evidence>
<evidence type="ECO:0000256" key="8">
    <source>
        <dbReference type="ARBA" id="ARBA00048142"/>
    </source>
</evidence>
<dbReference type="PANTHER" id="PTHR42862">
    <property type="entry name" value="DELTA-1-PYRROLINE-5-CARBOXYLATE DEHYDROGENASE 1, ISOFORM A-RELATED"/>
    <property type="match status" value="1"/>
</dbReference>
<dbReference type="KEGG" id="bcai:K788_0007276"/>
<dbReference type="Gene3D" id="3.40.605.10">
    <property type="entry name" value="Aldehyde Dehydrogenase, Chain A, domain 1"/>
    <property type="match status" value="1"/>
</dbReference>
<keyword evidence="4 10" id="KW-0560">Oxidoreductase</keyword>
<dbReference type="InterPro" id="IPR016161">
    <property type="entry name" value="Ald_DH/histidinol_DH"/>
</dbReference>
<dbReference type="InterPro" id="IPR005931">
    <property type="entry name" value="P5CDH/ALDH4A1"/>
</dbReference>
<dbReference type="Proteomes" id="UP000019146">
    <property type="component" value="Chromosome 2"/>
</dbReference>
<dbReference type="SUPFAM" id="SSF53720">
    <property type="entry name" value="ALDH-like"/>
    <property type="match status" value="1"/>
</dbReference>
<dbReference type="NCBIfam" id="TIGR01236">
    <property type="entry name" value="D1pyr5carbox1"/>
    <property type="match status" value="1"/>
</dbReference>
<gene>
    <name evidence="10" type="ORF">K788_0007276</name>
</gene>
<protein>
    <recommendedName>
        <fullName evidence="7">L-glutamate gamma-semialdehyde dehydrogenase</fullName>
        <ecNumber evidence="3">1.2.1.88</ecNumber>
    </recommendedName>
    <alternativeName>
        <fullName evidence="7">L-glutamate gamma-semialdehyde dehydrogenase</fullName>
    </alternativeName>
</protein>